<protein>
    <recommendedName>
        <fullName evidence="9">Bax inhibitor-1/YccA family protein</fullName>
    </recommendedName>
</protein>
<feature type="transmembrane region" description="Helical" evidence="6">
    <location>
        <begin position="181"/>
        <end position="199"/>
    </location>
</feature>
<dbReference type="InterPro" id="IPR006214">
    <property type="entry name" value="Bax_inhibitor_1-related"/>
</dbReference>
<keyword evidence="5 6" id="KW-0472">Membrane</keyword>
<evidence type="ECO:0000256" key="5">
    <source>
        <dbReference type="ARBA" id="ARBA00023136"/>
    </source>
</evidence>
<comment type="subcellular location">
    <subcellularLocation>
        <location evidence="1">Membrane</location>
        <topology evidence="1">Multi-pass membrane protein</topology>
    </subcellularLocation>
</comment>
<reference evidence="7" key="1">
    <citation type="submission" date="2020-10" db="EMBL/GenBank/DDBJ databases">
        <title>Taxonomic study of unclassified bacteria belonging to the class Ktedonobacteria.</title>
        <authorList>
            <person name="Yabe S."/>
            <person name="Wang C.M."/>
            <person name="Zheng Y."/>
            <person name="Sakai Y."/>
            <person name="Cavaletti L."/>
            <person name="Monciardini P."/>
            <person name="Donadio S."/>
        </authorList>
    </citation>
    <scope>NUCLEOTIDE SEQUENCE</scope>
    <source>
        <strain evidence="7">ID150040</strain>
    </source>
</reference>
<feature type="transmembrane region" description="Helical" evidence="6">
    <location>
        <begin position="41"/>
        <end position="60"/>
    </location>
</feature>
<comment type="similarity">
    <text evidence="2 6">Belongs to the BI1 family.</text>
</comment>
<dbReference type="RefSeq" id="WP_220206410.1">
    <property type="nucleotide sequence ID" value="NZ_BNJK01000001.1"/>
</dbReference>
<sequence length="243" mass="26435">MYNSRNNGPFGGGNALRSRYQYQTLPYGQESTQASALISKVMGLLAFSFIFATIGAFFGIQVGLGFGVSLFVAIAGLVVLIALNFLIQVSGLNLVLLYLFTFLEGLSLAPLLGAYLSFSGGQVLLMQAFLITAVTSLGLGAYSWTTKRDFTRLGDYLFFGLILLLVTGLIGIFFHSTIFSLVISVIGIAIFCGYVLFYVQRARYMADTTPNAIGLTVSIFITVLNLFLYILQLLTILSGNRRD</sequence>
<dbReference type="GO" id="GO:0016020">
    <property type="term" value="C:membrane"/>
    <property type="evidence" value="ECO:0007669"/>
    <property type="project" value="UniProtKB-SubCell"/>
</dbReference>
<dbReference type="CDD" id="cd10432">
    <property type="entry name" value="BI-1-like_bacterial"/>
    <property type="match status" value="1"/>
</dbReference>
<feature type="transmembrane region" description="Helical" evidence="6">
    <location>
        <begin position="211"/>
        <end position="237"/>
    </location>
</feature>
<gene>
    <name evidence="7" type="ORF">KSF_057920</name>
</gene>
<dbReference type="PANTHER" id="PTHR23291:SF50">
    <property type="entry name" value="PROTEIN LIFEGUARD 4"/>
    <property type="match status" value="1"/>
</dbReference>
<dbReference type="PANTHER" id="PTHR23291">
    <property type="entry name" value="BAX INHIBITOR-RELATED"/>
    <property type="match status" value="1"/>
</dbReference>
<feature type="transmembrane region" description="Helical" evidence="6">
    <location>
        <begin position="66"/>
        <end position="87"/>
    </location>
</feature>
<keyword evidence="4 6" id="KW-1133">Transmembrane helix</keyword>
<keyword evidence="8" id="KW-1185">Reference proteome</keyword>
<feature type="transmembrane region" description="Helical" evidence="6">
    <location>
        <begin position="124"/>
        <end position="144"/>
    </location>
</feature>
<evidence type="ECO:0000256" key="6">
    <source>
        <dbReference type="RuleBase" id="RU004379"/>
    </source>
</evidence>
<accession>A0A8J3IHN2</accession>
<feature type="transmembrane region" description="Helical" evidence="6">
    <location>
        <begin position="156"/>
        <end position="175"/>
    </location>
</feature>
<dbReference type="Proteomes" id="UP000597444">
    <property type="component" value="Unassembled WGS sequence"/>
</dbReference>
<evidence type="ECO:0000256" key="4">
    <source>
        <dbReference type="ARBA" id="ARBA00022989"/>
    </source>
</evidence>
<proteinExistence type="inferred from homology"/>
<feature type="transmembrane region" description="Helical" evidence="6">
    <location>
        <begin position="94"/>
        <end position="118"/>
    </location>
</feature>
<evidence type="ECO:0000313" key="7">
    <source>
        <dbReference type="EMBL" id="GHO95744.1"/>
    </source>
</evidence>
<name>A0A8J3IHN2_9CHLR</name>
<evidence type="ECO:0000256" key="3">
    <source>
        <dbReference type="ARBA" id="ARBA00022692"/>
    </source>
</evidence>
<dbReference type="Pfam" id="PF01027">
    <property type="entry name" value="Bax1-I"/>
    <property type="match status" value="1"/>
</dbReference>
<evidence type="ECO:0000313" key="8">
    <source>
        <dbReference type="Proteomes" id="UP000597444"/>
    </source>
</evidence>
<organism evidence="7 8">
    <name type="scientific">Reticulibacter mediterranei</name>
    <dbReference type="NCBI Taxonomy" id="2778369"/>
    <lineage>
        <taxon>Bacteria</taxon>
        <taxon>Bacillati</taxon>
        <taxon>Chloroflexota</taxon>
        <taxon>Ktedonobacteria</taxon>
        <taxon>Ktedonobacterales</taxon>
        <taxon>Reticulibacteraceae</taxon>
        <taxon>Reticulibacter</taxon>
    </lineage>
</organism>
<keyword evidence="3 6" id="KW-0812">Transmembrane</keyword>
<comment type="caution">
    <text evidence="7">The sequence shown here is derived from an EMBL/GenBank/DDBJ whole genome shotgun (WGS) entry which is preliminary data.</text>
</comment>
<evidence type="ECO:0008006" key="9">
    <source>
        <dbReference type="Google" id="ProtNLM"/>
    </source>
</evidence>
<dbReference type="EMBL" id="BNJK01000001">
    <property type="protein sequence ID" value="GHO95744.1"/>
    <property type="molecule type" value="Genomic_DNA"/>
</dbReference>
<dbReference type="AlphaFoldDB" id="A0A8J3IHN2"/>
<evidence type="ECO:0000256" key="2">
    <source>
        <dbReference type="ARBA" id="ARBA00010350"/>
    </source>
</evidence>
<evidence type="ECO:0000256" key="1">
    <source>
        <dbReference type="ARBA" id="ARBA00004141"/>
    </source>
</evidence>